<feature type="transmembrane region" description="Helical" evidence="5">
    <location>
        <begin position="12"/>
        <end position="37"/>
    </location>
</feature>
<dbReference type="PROSITE" id="PS50850">
    <property type="entry name" value="MFS"/>
    <property type="match status" value="1"/>
</dbReference>
<dbReference type="GO" id="GO:0016020">
    <property type="term" value="C:membrane"/>
    <property type="evidence" value="ECO:0007669"/>
    <property type="project" value="UniProtKB-SubCell"/>
</dbReference>
<dbReference type="PANTHER" id="PTHR23510:SF16">
    <property type="entry name" value="MAJOR FACILITATOR SUPERFAMILY (MFS) PROFILE DOMAIN-CONTAINING PROTEIN"/>
    <property type="match status" value="1"/>
</dbReference>
<feature type="transmembrane region" description="Helical" evidence="5">
    <location>
        <begin position="377"/>
        <end position="398"/>
    </location>
</feature>
<dbReference type="Proteomes" id="UP000708208">
    <property type="component" value="Unassembled WGS sequence"/>
</dbReference>
<feature type="transmembrane region" description="Helical" evidence="5">
    <location>
        <begin position="82"/>
        <end position="100"/>
    </location>
</feature>
<feature type="transmembrane region" description="Helical" evidence="5">
    <location>
        <begin position="49"/>
        <end position="70"/>
    </location>
</feature>
<evidence type="ECO:0000256" key="4">
    <source>
        <dbReference type="ARBA" id="ARBA00023136"/>
    </source>
</evidence>
<proteinExistence type="predicted"/>
<name>A0A8J2KMM9_9HEXA</name>
<feature type="transmembrane region" description="Helical" evidence="5">
    <location>
        <begin position="353"/>
        <end position="371"/>
    </location>
</feature>
<dbReference type="AlphaFoldDB" id="A0A8J2KMM9"/>
<evidence type="ECO:0000259" key="6">
    <source>
        <dbReference type="PROSITE" id="PS50850"/>
    </source>
</evidence>
<evidence type="ECO:0000256" key="5">
    <source>
        <dbReference type="SAM" id="Phobius"/>
    </source>
</evidence>
<keyword evidence="3 5" id="KW-1133">Transmembrane helix</keyword>
<dbReference type="PANTHER" id="PTHR23510">
    <property type="entry name" value="INNER MEMBRANE TRANSPORT PROTEIN YAJR"/>
    <property type="match status" value="1"/>
</dbReference>
<sequence length="449" mass="50455">MEFEKSFKRKRLLSFIISAGYSLVGGVEYVVILPTAWDYLQTLGVTEEYWLGFTISVYSFAAAIAGVIGGRIADVYINHTKTIVLISIILRAFGSFQYTLGLNVWNILCSRLICGVGNAAGTALLAEICRTTTTEERTPYLSISNAMFELGILVGPAFQFILSFFHFSRRKDLMLTIGQGNDYTISLSSERYEVMQASINVGATYEQYIEDFLRDSFVLLLSMIFIIIFYVAGIETVIPVMTQSYFGYGVFENSLIYMVGGAEALVMFFTIGFIGRYVRDTTLQIIGWALILFSQIWLMFVIPTFDPNNEYDVIKFMVGVSILYLGNPIAFVSNTGLLSKVLSNETQGLGQGFCRLALYLGLIFGPSWAGSTVKQPYLLFGVCIIIMLINGVMLAMSFKGLRRAEDELKDSHRRQLKYEKLLTTNKKPQTKNNWLGDDMAPLLHHNNEY</sequence>
<reference evidence="7" key="1">
    <citation type="submission" date="2021-06" db="EMBL/GenBank/DDBJ databases">
        <authorList>
            <person name="Hodson N. C."/>
            <person name="Mongue J. A."/>
            <person name="Jaron S. K."/>
        </authorList>
    </citation>
    <scope>NUCLEOTIDE SEQUENCE</scope>
</reference>
<protein>
    <recommendedName>
        <fullName evidence="6">Major facilitator superfamily (MFS) profile domain-containing protein</fullName>
    </recommendedName>
</protein>
<accession>A0A8J2KMM9</accession>
<feature type="domain" description="Major facilitator superfamily (MFS) profile" evidence="6">
    <location>
        <begin position="14"/>
        <end position="399"/>
    </location>
</feature>
<dbReference type="Pfam" id="PF07690">
    <property type="entry name" value="MFS_1"/>
    <property type="match status" value="1"/>
</dbReference>
<dbReference type="OrthoDB" id="6432183at2759"/>
<feature type="transmembrane region" description="Helical" evidence="5">
    <location>
        <begin position="285"/>
        <end position="302"/>
    </location>
</feature>
<dbReference type="InterPro" id="IPR020846">
    <property type="entry name" value="MFS_dom"/>
</dbReference>
<comment type="subcellular location">
    <subcellularLocation>
        <location evidence="1">Membrane</location>
        <topology evidence="1">Multi-pass membrane protein</topology>
    </subcellularLocation>
</comment>
<keyword evidence="2 5" id="KW-0812">Transmembrane</keyword>
<feature type="transmembrane region" description="Helical" evidence="5">
    <location>
        <begin position="217"/>
        <end position="234"/>
    </location>
</feature>
<dbReference type="EMBL" id="CAJVCH010166953">
    <property type="protein sequence ID" value="CAG7728695.1"/>
    <property type="molecule type" value="Genomic_DNA"/>
</dbReference>
<evidence type="ECO:0000313" key="7">
    <source>
        <dbReference type="EMBL" id="CAG7728695.1"/>
    </source>
</evidence>
<feature type="transmembrane region" description="Helical" evidence="5">
    <location>
        <begin position="146"/>
        <end position="167"/>
    </location>
</feature>
<evidence type="ECO:0000256" key="1">
    <source>
        <dbReference type="ARBA" id="ARBA00004141"/>
    </source>
</evidence>
<dbReference type="InterPro" id="IPR051068">
    <property type="entry name" value="MFS_Domain-Containing_Protein"/>
</dbReference>
<keyword evidence="8" id="KW-1185">Reference proteome</keyword>
<comment type="caution">
    <text evidence="7">The sequence shown here is derived from an EMBL/GenBank/DDBJ whole genome shotgun (WGS) entry which is preliminary data.</text>
</comment>
<evidence type="ECO:0000256" key="3">
    <source>
        <dbReference type="ARBA" id="ARBA00022989"/>
    </source>
</evidence>
<gene>
    <name evidence="7" type="ORF">AFUS01_LOCUS17456</name>
</gene>
<dbReference type="GO" id="GO:0022857">
    <property type="term" value="F:transmembrane transporter activity"/>
    <property type="evidence" value="ECO:0007669"/>
    <property type="project" value="InterPro"/>
</dbReference>
<evidence type="ECO:0000256" key="2">
    <source>
        <dbReference type="ARBA" id="ARBA00022692"/>
    </source>
</evidence>
<feature type="transmembrane region" description="Helical" evidence="5">
    <location>
        <begin position="314"/>
        <end position="332"/>
    </location>
</feature>
<evidence type="ECO:0000313" key="8">
    <source>
        <dbReference type="Proteomes" id="UP000708208"/>
    </source>
</evidence>
<organism evidence="7 8">
    <name type="scientific">Allacma fusca</name>
    <dbReference type="NCBI Taxonomy" id="39272"/>
    <lineage>
        <taxon>Eukaryota</taxon>
        <taxon>Metazoa</taxon>
        <taxon>Ecdysozoa</taxon>
        <taxon>Arthropoda</taxon>
        <taxon>Hexapoda</taxon>
        <taxon>Collembola</taxon>
        <taxon>Symphypleona</taxon>
        <taxon>Sminthuridae</taxon>
        <taxon>Allacma</taxon>
    </lineage>
</organism>
<keyword evidence="4 5" id="KW-0472">Membrane</keyword>
<feature type="transmembrane region" description="Helical" evidence="5">
    <location>
        <begin position="254"/>
        <end position="278"/>
    </location>
</feature>
<dbReference type="InterPro" id="IPR011701">
    <property type="entry name" value="MFS"/>
</dbReference>